<dbReference type="InterPro" id="IPR004843">
    <property type="entry name" value="Calcineurin-like_PHP"/>
</dbReference>
<reference evidence="2 3" key="1">
    <citation type="submission" date="2020-08" db="EMBL/GenBank/DDBJ databases">
        <title>Genomic Encyclopedia of Type Strains, Phase III (KMG-III): the genomes of soil and plant-associated and newly described type strains.</title>
        <authorList>
            <person name="Whitman W."/>
        </authorList>
    </citation>
    <scope>NUCLEOTIDE SEQUENCE [LARGE SCALE GENOMIC DNA]</scope>
    <source>
        <strain evidence="2 3">CECT 5862</strain>
    </source>
</reference>
<feature type="domain" description="Calcineurin-like phosphoesterase" evidence="1">
    <location>
        <begin position="42"/>
        <end position="211"/>
    </location>
</feature>
<name>A0A7W5B1E1_9BACL</name>
<evidence type="ECO:0000313" key="2">
    <source>
        <dbReference type="EMBL" id="MBB3112665.1"/>
    </source>
</evidence>
<dbReference type="AlphaFoldDB" id="A0A7W5B1E1"/>
<dbReference type="Pfam" id="PF00149">
    <property type="entry name" value="Metallophos"/>
    <property type="match status" value="1"/>
</dbReference>
<organism evidence="2 3">
    <name type="scientific">Paenibacillus phyllosphaerae</name>
    <dbReference type="NCBI Taxonomy" id="274593"/>
    <lineage>
        <taxon>Bacteria</taxon>
        <taxon>Bacillati</taxon>
        <taxon>Bacillota</taxon>
        <taxon>Bacilli</taxon>
        <taxon>Bacillales</taxon>
        <taxon>Paenibacillaceae</taxon>
        <taxon>Paenibacillus</taxon>
    </lineage>
</organism>
<protein>
    <recommendedName>
        <fullName evidence="1">Calcineurin-like phosphoesterase domain-containing protein</fullName>
    </recommendedName>
</protein>
<dbReference type="InterPro" id="IPR029052">
    <property type="entry name" value="Metallo-depent_PP-like"/>
</dbReference>
<dbReference type="PANTHER" id="PTHR31302">
    <property type="entry name" value="TRANSMEMBRANE PROTEIN WITH METALLOPHOSPHOESTERASE DOMAIN-RELATED"/>
    <property type="match status" value="1"/>
</dbReference>
<keyword evidence="3" id="KW-1185">Reference proteome</keyword>
<dbReference type="Proteomes" id="UP000570361">
    <property type="component" value="Unassembled WGS sequence"/>
</dbReference>
<dbReference type="Gene3D" id="3.60.21.10">
    <property type="match status" value="1"/>
</dbReference>
<dbReference type="RefSeq" id="WP_183602776.1">
    <property type="nucleotide sequence ID" value="NZ_JACHXK010000013.1"/>
</dbReference>
<gene>
    <name evidence="2" type="ORF">FHS18_004766</name>
</gene>
<sequence length="274" mass="31000">MMMAFGIGAASLLLLLVIVRWQTCALVVREYRIEAGVDKRVTLVQLSDLHGRTRYWGRSLEQAVRDAKADVLCVTGDLASNGRQFPRVLKLLEHLPCRHKLFVPGNYEVEESRWLRKRRLTDPEAQERLDEAGKAMEVLVNRGVLLDLEGTRLYVYGFDNSIYGREAWTEDPSAGRKADATILLAHSPSVIARVESLGLTYKLLLAGHTHGGQIRLFGRTFGAYRHFHCGMKEQRLAQWFHISPGLGTVKIPIRWRCRPEVTVFRLVPAGARGE</sequence>
<comment type="caution">
    <text evidence="2">The sequence shown here is derived from an EMBL/GenBank/DDBJ whole genome shotgun (WGS) entry which is preliminary data.</text>
</comment>
<dbReference type="EMBL" id="JACHXK010000013">
    <property type="protein sequence ID" value="MBB3112665.1"/>
    <property type="molecule type" value="Genomic_DNA"/>
</dbReference>
<evidence type="ECO:0000313" key="3">
    <source>
        <dbReference type="Proteomes" id="UP000570361"/>
    </source>
</evidence>
<evidence type="ECO:0000259" key="1">
    <source>
        <dbReference type="Pfam" id="PF00149"/>
    </source>
</evidence>
<dbReference type="SUPFAM" id="SSF56300">
    <property type="entry name" value="Metallo-dependent phosphatases"/>
    <property type="match status" value="1"/>
</dbReference>
<proteinExistence type="predicted"/>
<dbReference type="InterPro" id="IPR051158">
    <property type="entry name" value="Metallophosphoesterase_sf"/>
</dbReference>
<dbReference type="GO" id="GO:0016787">
    <property type="term" value="F:hydrolase activity"/>
    <property type="evidence" value="ECO:0007669"/>
    <property type="project" value="InterPro"/>
</dbReference>
<accession>A0A7W5B1E1</accession>
<dbReference type="PANTHER" id="PTHR31302:SF0">
    <property type="entry name" value="TRANSMEMBRANE PROTEIN WITH METALLOPHOSPHOESTERASE DOMAIN"/>
    <property type="match status" value="1"/>
</dbReference>